<dbReference type="KEGG" id="ptq:P700755_001272"/>
<dbReference type="eggNOG" id="COG3172">
    <property type="taxonomic scope" value="Bacteria"/>
</dbReference>
<dbReference type="PANTHER" id="PTHR37512:SF1">
    <property type="entry name" value="NADR_TTD14 AAA DOMAIN-CONTAINING PROTEIN"/>
    <property type="match status" value="1"/>
</dbReference>
<reference evidence="2" key="2">
    <citation type="submission" date="2012-09" db="EMBL/GenBank/DDBJ databases">
        <title>The complete sequence of Psychroflexus torquis an extreme psychrophile from sea-ice that is stimulated by light.</title>
        <authorList>
            <person name="Feng S."/>
            <person name="Powell S.M."/>
            <person name="Bowman J.P."/>
        </authorList>
    </citation>
    <scope>NUCLEOTIDE SEQUENCE [LARGE SCALE GENOMIC DNA]</scope>
    <source>
        <strain evidence="2">ATCC 700755</strain>
    </source>
</reference>
<dbReference type="PANTHER" id="PTHR37512">
    <property type="entry name" value="TRIFUNCTIONAL NAD BIOSYNTHESIS/REGULATOR PROTEIN NADR"/>
    <property type="match status" value="1"/>
</dbReference>
<dbReference type="EMBL" id="CP003879">
    <property type="protein sequence ID" value="AFU68206.1"/>
    <property type="molecule type" value="Genomic_DNA"/>
</dbReference>
<keyword evidence="2" id="KW-0548">Nucleotidyltransferase</keyword>
<protein>
    <submittedName>
        <fullName evidence="2">Nicotinamide mononucleotide adenylyltransferase NadR</fullName>
    </submittedName>
</protein>
<evidence type="ECO:0000259" key="1">
    <source>
        <dbReference type="Pfam" id="PF13521"/>
    </source>
</evidence>
<dbReference type="RefSeq" id="WP_015023812.1">
    <property type="nucleotide sequence ID" value="NC_018721.1"/>
</dbReference>
<feature type="domain" description="NadR/Ttd14 AAA" evidence="1">
    <location>
        <begin position="14"/>
        <end position="173"/>
    </location>
</feature>
<dbReference type="Gene3D" id="3.40.50.300">
    <property type="entry name" value="P-loop containing nucleotide triphosphate hydrolases"/>
    <property type="match status" value="1"/>
</dbReference>
<evidence type="ECO:0000313" key="2">
    <source>
        <dbReference type="EMBL" id="AFU68206.1"/>
    </source>
</evidence>
<dbReference type="SUPFAM" id="SSF52540">
    <property type="entry name" value="P-loop containing nucleoside triphosphate hydrolases"/>
    <property type="match status" value="1"/>
</dbReference>
<accession>K4IGK8</accession>
<evidence type="ECO:0000313" key="3">
    <source>
        <dbReference type="Proteomes" id="UP000008514"/>
    </source>
</evidence>
<dbReference type="OrthoDB" id="9151999at2"/>
<keyword evidence="2" id="KW-0808">Transferase</keyword>
<dbReference type="AlphaFoldDB" id="K4IGK8"/>
<sequence>MEKKLRQAEDELIKIVLYGPESTGKTSLARALALKYNTEWVPEFARDYLQDKYNASAEICKPEDLIPIAEGQLESENFKSQNAKQYVFCDTNVLQTLVYAKAYYKNFQDKILEQCAEECHYAHYFLTYIDTPWVEDDLRDKPNQRKSMFTIFEQELIQRNLPYTILKGDLKQRLYQAASIIKTL</sequence>
<dbReference type="InterPro" id="IPR038727">
    <property type="entry name" value="NadR/Ttd14_AAA_dom"/>
</dbReference>
<dbReference type="HOGENOM" id="CLU_052648_3_1_10"/>
<dbReference type="Proteomes" id="UP000008514">
    <property type="component" value="Chromosome"/>
</dbReference>
<gene>
    <name evidence="2" type="ordered locus">P700755_001272</name>
</gene>
<dbReference type="STRING" id="313595.P700755_001272"/>
<dbReference type="GO" id="GO:0016779">
    <property type="term" value="F:nucleotidyltransferase activity"/>
    <property type="evidence" value="ECO:0007669"/>
    <property type="project" value="UniProtKB-KW"/>
</dbReference>
<dbReference type="Pfam" id="PF13521">
    <property type="entry name" value="AAA_28"/>
    <property type="match status" value="1"/>
</dbReference>
<reference evidence="2" key="1">
    <citation type="submission" date="2006-03" db="EMBL/GenBank/DDBJ databases">
        <authorList>
            <person name="Bowman J."/>
            <person name="Ferriera S."/>
            <person name="Johnson J."/>
            <person name="Kravitz S."/>
            <person name="Halpern A."/>
            <person name="Remington K."/>
            <person name="Beeson K."/>
            <person name="Tran B."/>
            <person name="Rogers Y.-H."/>
            <person name="Friedman R."/>
            <person name="Venter J.C."/>
        </authorList>
    </citation>
    <scope>NUCLEOTIDE SEQUENCE [LARGE SCALE GENOMIC DNA]</scope>
    <source>
        <strain evidence="2">ATCC 700755</strain>
    </source>
</reference>
<dbReference type="InterPro" id="IPR027417">
    <property type="entry name" value="P-loop_NTPase"/>
</dbReference>
<proteinExistence type="predicted"/>
<dbReference type="InterPro" id="IPR052735">
    <property type="entry name" value="NAD_biosynth-regulator"/>
</dbReference>
<keyword evidence="3" id="KW-1185">Reference proteome</keyword>
<organism evidence="2 3">
    <name type="scientific">Psychroflexus torquis (strain ATCC 700755 / CIP 106069 / ACAM 623)</name>
    <dbReference type="NCBI Taxonomy" id="313595"/>
    <lineage>
        <taxon>Bacteria</taxon>
        <taxon>Pseudomonadati</taxon>
        <taxon>Bacteroidota</taxon>
        <taxon>Flavobacteriia</taxon>
        <taxon>Flavobacteriales</taxon>
        <taxon>Flavobacteriaceae</taxon>
        <taxon>Psychroflexus</taxon>
    </lineage>
</organism>
<name>K4IGK8_PSYTT</name>